<dbReference type="OrthoDB" id="9775804at2"/>
<evidence type="ECO:0000313" key="2">
    <source>
        <dbReference type="EMBL" id="TYA10378.1"/>
    </source>
</evidence>
<dbReference type="InterPro" id="IPR000182">
    <property type="entry name" value="GNAT_dom"/>
</dbReference>
<dbReference type="SUPFAM" id="SSF55729">
    <property type="entry name" value="Acyl-CoA N-acyltransferases (Nat)"/>
    <property type="match status" value="1"/>
</dbReference>
<dbReference type="CDD" id="cd04301">
    <property type="entry name" value="NAT_SF"/>
    <property type="match status" value="1"/>
</dbReference>
<feature type="domain" description="N-acetyltransferase" evidence="1">
    <location>
        <begin position="1"/>
        <end position="133"/>
    </location>
</feature>
<dbReference type="PROSITE" id="PS51186">
    <property type="entry name" value="GNAT"/>
    <property type="match status" value="1"/>
</dbReference>
<dbReference type="InterPro" id="IPR016181">
    <property type="entry name" value="Acyl_CoA_acyltransferase"/>
</dbReference>
<dbReference type="Proteomes" id="UP000325218">
    <property type="component" value="Unassembled WGS sequence"/>
</dbReference>
<comment type="caution">
    <text evidence="2">The sequence shown here is derived from an EMBL/GenBank/DDBJ whole genome shotgun (WGS) entry which is preliminary data.</text>
</comment>
<accession>A0A5D0CKD9</accession>
<dbReference type="AlphaFoldDB" id="A0A5D0CKD9"/>
<dbReference type="RefSeq" id="WP_148457946.1">
    <property type="nucleotide sequence ID" value="NZ_VSDO01000006.1"/>
</dbReference>
<proteinExistence type="predicted"/>
<evidence type="ECO:0000259" key="1">
    <source>
        <dbReference type="PROSITE" id="PS51186"/>
    </source>
</evidence>
<keyword evidence="2" id="KW-0808">Transferase</keyword>
<dbReference type="Gene3D" id="3.40.630.30">
    <property type="match status" value="1"/>
</dbReference>
<dbReference type="GO" id="GO:0016747">
    <property type="term" value="F:acyltransferase activity, transferring groups other than amino-acyl groups"/>
    <property type="evidence" value="ECO:0007669"/>
    <property type="project" value="InterPro"/>
</dbReference>
<gene>
    <name evidence="2" type="ORF">FRY98_27785</name>
</gene>
<reference evidence="2 3" key="1">
    <citation type="submission" date="2019-08" db="EMBL/GenBank/DDBJ databases">
        <title>Genome sequencing of Paenibacillus faecis DSM 23593(T).</title>
        <authorList>
            <person name="Kook J.-K."/>
            <person name="Park S.-N."/>
            <person name="Lim Y.K."/>
        </authorList>
    </citation>
    <scope>NUCLEOTIDE SEQUENCE [LARGE SCALE GENOMIC DNA]</scope>
    <source>
        <strain evidence="2 3">DSM 23593</strain>
    </source>
</reference>
<name>A0A5D0CKD9_9BACL</name>
<sequence>MTIRYVSGVLEEYAPVAALYRALGWDLLGLSTSDLETMCRQSWFVLFAFDGDRLAGMGRVISDGVITGVICGLGVHPEYRSLGIGRELLHRLTAQCEEHGVIPQLMCSEQLVPYYEASGFKTFTVGMSKRDKR</sequence>
<organism evidence="2 3">
    <name type="scientific">Paenibacillus faecis</name>
    <dbReference type="NCBI Taxonomy" id="862114"/>
    <lineage>
        <taxon>Bacteria</taxon>
        <taxon>Bacillati</taxon>
        <taxon>Bacillota</taxon>
        <taxon>Bacilli</taxon>
        <taxon>Bacillales</taxon>
        <taxon>Paenibacillaceae</taxon>
        <taxon>Paenibacillus</taxon>
    </lineage>
</organism>
<dbReference type="Pfam" id="PF13673">
    <property type="entry name" value="Acetyltransf_10"/>
    <property type="match status" value="1"/>
</dbReference>
<dbReference type="EMBL" id="VSDO01000006">
    <property type="protein sequence ID" value="TYA10378.1"/>
    <property type="molecule type" value="Genomic_DNA"/>
</dbReference>
<keyword evidence="3" id="KW-1185">Reference proteome</keyword>
<protein>
    <submittedName>
        <fullName evidence="2">GNAT family N-acetyltransferase</fullName>
    </submittedName>
</protein>
<evidence type="ECO:0000313" key="3">
    <source>
        <dbReference type="Proteomes" id="UP000325218"/>
    </source>
</evidence>